<dbReference type="EMBL" id="MT898416">
    <property type="protein sequence ID" value="QOS30000.1"/>
    <property type="molecule type" value="Genomic_DNA"/>
</dbReference>
<dbReference type="EMBL" id="MT898359">
    <property type="protein sequence ID" value="QOS27845.1"/>
    <property type="molecule type" value="Genomic_DNA"/>
</dbReference>
<evidence type="ECO:0000313" key="18">
    <source>
        <dbReference type="EMBL" id="QOS30000.1"/>
    </source>
</evidence>
<protein>
    <recommendedName>
        <fullName evidence="2">Glycosyltransferase subfamily 4-like N-terminal domain-containing protein</fullName>
    </recommendedName>
</protein>
<name>A0A7M1WGM7_VIBPH</name>
<dbReference type="Pfam" id="PF13439">
    <property type="entry name" value="Glyco_transf_4"/>
    <property type="match status" value="1"/>
</dbReference>
<dbReference type="RefSeq" id="WP_140362758.1">
    <property type="nucleotide sequence ID" value="NZ_JAEPRY010000004.1"/>
</dbReference>
<dbReference type="Gene3D" id="3.40.50.2000">
    <property type="entry name" value="Glycogen Phosphorylase B"/>
    <property type="match status" value="2"/>
</dbReference>
<evidence type="ECO:0000313" key="13">
    <source>
        <dbReference type="EMBL" id="QOS26276.1"/>
    </source>
</evidence>
<dbReference type="InterPro" id="IPR028098">
    <property type="entry name" value="Glyco_trans_4-like_N"/>
</dbReference>
<evidence type="ECO:0000256" key="1">
    <source>
        <dbReference type="ARBA" id="ARBA00022679"/>
    </source>
</evidence>
<dbReference type="EMBL" id="MT898017">
    <property type="protein sequence ID" value="QOS15187.1"/>
    <property type="molecule type" value="Genomic_DNA"/>
</dbReference>
<accession>A0A7M1WGM7</accession>
<dbReference type="EMBL" id="MT898055">
    <property type="protein sequence ID" value="QOS16569.1"/>
    <property type="molecule type" value="Genomic_DNA"/>
</dbReference>
<evidence type="ECO:0000313" key="4">
    <source>
        <dbReference type="EMBL" id="QOS16569.1"/>
    </source>
</evidence>
<dbReference type="EMBL" id="MT898318">
    <property type="protein sequence ID" value="QOS26276.1"/>
    <property type="molecule type" value="Genomic_DNA"/>
</dbReference>
<evidence type="ECO:0000313" key="9">
    <source>
        <dbReference type="EMBL" id="QOS20404.1"/>
    </source>
</evidence>
<dbReference type="EMBL" id="MT898106">
    <property type="protein sequence ID" value="QOS18457.1"/>
    <property type="molecule type" value="Genomic_DNA"/>
</dbReference>
<reference evidence="13" key="1">
    <citation type="submission" date="2020-08" db="EMBL/GenBank/DDBJ databases">
        <title>Genetic structure, function and evolution of capsule biosynthesis loci in Vibrio parahaemolyticus.</title>
        <authorList>
            <person name="Li L."/>
            <person name="Bian S."/>
        </authorList>
    </citation>
    <scope>NUCLEOTIDE SEQUENCE</scope>
    <source>
        <strain evidence="9">VP344</strain>
        <strain evidence="16">VP379</strain>
        <strain evidence="3">VP383</strain>
        <strain evidence="4">VP410</strain>
        <strain evidence="6">VP417</strain>
        <strain evidence="10">VP418</strain>
        <strain evidence="14">VP420</strain>
        <strain evidence="18">VP422</strain>
        <strain evidence="17">VP423</strain>
        <strain evidence="8">VP424</strain>
        <strain evidence="15">VP430</strain>
        <strain evidence="13">VP431</strain>
        <strain evidence="12">VP432</strain>
        <strain evidence="7">VP435</strain>
        <strain evidence="5">VP437</strain>
        <strain evidence="11">VP438</strain>
    </source>
</reference>
<dbReference type="EMBL" id="MT898248">
    <property type="protein sequence ID" value="QOS23652.1"/>
    <property type="molecule type" value="Genomic_DNA"/>
</dbReference>
<gene>
    <name evidence="9" type="ORF">VP344_00017</name>
    <name evidence="16" type="ORF">VP379_00017</name>
    <name evidence="3" type="ORF">VP383_00017</name>
    <name evidence="4" type="ORF">VP410_00017</name>
    <name evidence="6" type="ORF">VP417_00017</name>
    <name evidence="10" type="ORF">VP418_00017</name>
    <name evidence="14" type="ORF">VP420_00017</name>
    <name evidence="18" type="ORF">VP422_00017</name>
    <name evidence="17" type="ORF">VP423_00017</name>
    <name evidence="8" type="ORF">VP424_00017</name>
    <name evidence="15" type="ORF">VP430_00017</name>
    <name evidence="13" type="ORF">VP431_00017</name>
    <name evidence="12" type="ORF">VP432_00017</name>
    <name evidence="7" type="ORF">VP435_00017</name>
    <name evidence="5" type="ORF">VP437_00017</name>
    <name evidence="11" type="ORF">VP438_00017</name>
</gene>
<dbReference type="GO" id="GO:0009103">
    <property type="term" value="P:lipopolysaccharide biosynthetic process"/>
    <property type="evidence" value="ECO:0007669"/>
    <property type="project" value="TreeGrafter"/>
</dbReference>
<dbReference type="PANTHER" id="PTHR46401">
    <property type="entry name" value="GLYCOSYLTRANSFERASE WBBK-RELATED"/>
    <property type="match status" value="1"/>
</dbReference>
<dbReference type="PANTHER" id="PTHR46401:SF2">
    <property type="entry name" value="GLYCOSYLTRANSFERASE WBBK-RELATED"/>
    <property type="match status" value="1"/>
</dbReference>
<evidence type="ECO:0000313" key="17">
    <source>
        <dbReference type="EMBL" id="QOS28481.1"/>
    </source>
</evidence>
<evidence type="ECO:0000313" key="7">
    <source>
        <dbReference type="EMBL" id="QOS18629.1"/>
    </source>
</evidence>
<organism evidence="13">
    <name type="scientific">Vibrio parahaemolyticus</name>
    <dbReference type="NCBI Taxonomy" id="670"/>
    <lineage>
        <taxon>Bacteria</taxon>
        <taxon>Pseudomonadati</taxon>
        <taxon>Pseudomonadota</taxon>
        <taxon>Gammaproteobacteria</taxon>
        <taxon>Vibrionales</taxon>
        <taxon>Vibrionaceae</taxon>
        <taxon>Vibrio</taxon>
    </lineage>
</organism>
<dbReference type="EMBL" id="MT898171">
    <property type="protein sequence ID" value="QOS20854.1"/>
    <property type="molecule type" value="Genomic_DNA"/>
</dbReference>
<evidence type="ECO:0000313" key="6">
    <source>
        <dbReference type="EMBL" id="QOS18457.1"/>
    </source>
</evidence>
<dbReference type="EMBL" id="MT898098">
    <property type="protein sequence ID" value="QOS18164.1"/>
    <property type="molecule type" value="Genomic_DNA"/>
</dbReference>
<keyword evidence="1" id="KW-0808">Transferase</keyword>
<evidence type="ECO:0000313" key="3">
    <source>
        <dbReference type="EMBL" id="QOS15187.1"/>
    </source>
</evidence>
<evidence type="ECO:0000313" key="8">
    <source>
        <dbReference type="EMBL" id="QOS19387.1"/>
    </source>
</evidence>
<dbReference type="SUPFAM" id="SSF53756">
    <property type="entry name" value="UDP-Glycosyltransferase/glycogen phosphorylase"/>
    <property type="match status" value="1"/>
</dbReference>
<proteinExistence type="predicted"/>
<evidence type="ECO:0000313" key="10">
    <source>
        <dbReference type="EMBL" id="QOS20854.1"/>
    </source>
</evidence>
<dbReference type="Pfam" id="PF13692">
    <property type="entry name" value="Glyco_trans_1_4"/>
    <property type="match status" value="1"/>
</dbReference>
<sequence>MNPLILSHSDSIGGAARAAYRIHSELILNNIESKMMVRVKMLDDDTILGPTNEFDNRVCQMRTKFNSVLNKVLPFRTSYQSFNLLPSNLNGVINSSNYSLVNFHWVGAETINFEDAIKINKPIVWTMHDMWPVLNGSHITSATSYSQWKASSSSISNFLNSKKWSFLEKLDHVVTPSFWLADFISQCPSLSNKPISVIPNVLDMDVFKPKMKLDARKLLGLNSEKVCLLFSANGGTRDFNKGFDILKDALNMVSTTLGRDKFELIIVGQHEPVGFKMPCETKWFGHVSDDDFLATIYAAVDYTIIPSRIENFPQVGTESICSGTPLIGMPTTGVKELIGDSERGLVANRVCATSLAEVIKVAIYERNIFSQEVLRKYALDNWSSDIVYTKYKTVYENV</sequence>
<dbReference type="EMBL" id="MT898374">
    <property type="protein sequence ID" value="QOS28481.1"/>
    <property type="molecule type" value="Genomic_DNA"/>
</dbReference>
<feature type="domain" description="Glycosyltransferase subfamily 4-like N-terminal" evidence="2">
    <location>
        <begin position="67"/>
        <end position="205"/>
    </location>
</feature>
<evidence type="ECO:0000313" key="15">
    <source>
        <dbReference type="EMBL" id="QOS27455.1"/>
    </source>
</evidence>
<evidence type="ECO:0000313" key="12">
    <source>
        <dbReference type="EMBL" id="QOS26182.1"/>
    </source>
</evidence>
<dbReference type="EMBL" id="MT898131">
    <property type="protein sequence ID" value="QOS19387.1"/>
    <property type="molecule type" value="Genomic_DNA"/>
</dbReference>
<evidence type="ECO:0000313" key="5">
    <source>
        <dbReference type="EMBL" id="QOS18164.1"/>
    </source>
</evidence>
<evidence type="ECO:0000313" key="16">
    <source>
        <dbReference type="EMBL" id="QOS27845.1"/>
    </source>
</evidence>
<dbReference type="EMBL" id="MT898315">
    <property type="protein sequence ID" value="QOS26182.1"/>
    <property type="molecule type" value="Genomic_DNA"/>
</dbReference>
<dbReference type="EMBL" id="MT898159">
    <property type="protein sequence ID" value="QOS20404.1"/>
    <property type="molecule type" value="Genomic_DNA"/>
</dbReference>
<evidence type="ECO:0000313" key="14">
    <source>
        <dbReference type="EMBL" id="QOS26923.1"/>
    </source>
</evidence>
<dbReference type="EMBL" id="MT898111">
    <property type="protein sequence ID" value="QOS18629.1"/>
    <property type="molecule type" value="Genomic_DNA"/>
</dbReference>
<evidence type="ECO:0000259" key="2">
    <source>
        <dbReference type="Pfam" id="PF13439"/>
    </source>
</evidence>
<dbReference type="EMBL" id="MT898335">
    <property type="protein sequence ID" value="QOS26923.1"/>
    <property type="molecule type" value="Genomic_DNA"/>
</dbReference>
<dbReference type="GO" id="GO:0016757">
    <property type="term" value="F:glycosyltransferase activity"/>
    <property type="evidence" value="ECO:0007669"/>
    <property type="project" value="TreeGrafter"/>
</dbReference>
<evidence type="ECO:0000313" key="11">
    <source>
        <dbReference type="EMBL" id="QOS23652.1"/>
    </source>
</evidence>
<dbReference type="AlphaFoldDB" id="A0A7M1WGM7"/>
<dbReference type="EMBL" id="MT898349">
    <property type="protein sequence ID" value="QOS27455.1"/>
    <property type="molecule type" value="Genomic_DNA"/>
</dbReference>